<dbReference type="Proteomes" id="UP000184391">
    <property type="component" value="Unassembled WGS sequence"/>
</dbReference>
<evidence type="ECO:0000313" key="2">
    <source>
        <dbReference type="EMBL" id="SHN50108.1"/>
    </source>
</evidence>
<organism evidence="2 3">
    <name type="scientific">Erythrobacter sanguineus</name>
    <dbReference type="NCBI Taxonomy" id="198312"/>
    <lineage>
        <taxon>Bacteria</taxon>
        <taxon>Pseudomonadati</taxon>
        <taxon>Pseudomonadota</taxon>
        <taxon>Alphaproteobacteria</taxon>
        <taxon>Sphingomonadales</taxon>
        <taxon>Erythrobacteraceae</taxon>
        <taxon>Erythrobacter/Porphyrobacter group</taxon>
        <taxon>Erythrobacter</taxon>
    </lineage>
</organism>
<keyword evidence="3" id="KW-1185">Reference proteome</keyword>
<dbReference type="EMBL" id="FRDF01000002">
    <property type="protein sequence ID" value="SHN50108.1"/>
    <property type="molecule type" value="Genomic_DNA"/>
</dbReference>
<proteinExistence type="predicted"/>
<keyword evidence="1" id="KW-1133">Transmembrane helix</keyword>
<sequence>MPKVKGFALKSLWFGMSAGFIGGLSVIGGNALAADRKAQDMVGEMAQVRDSLIAKHPSLAAIDDAVRADCSAKGEAVAPDSAFCSCASAVTFGLWMAGMDPKMVDRLNAFLQAPSADAASALTAYQGPELYAPLCRKAI</sequence>
<keyword evidence="1" id="KW-0472">Membrane</keyword>
<feature type="transmembrane region" description="Helical" evidence="1">
    <location>
        <begin position="12"/>
        <end position="33"/>
    </location>
</feature>
<keyword evidence="1" id="KW-0812">Transmembrane</keyword>
<name>A0A1M7RVJ1_9SPHN</name>
<evidence type="ECO:0000256" key="1">
    <source>
        <dbReference type="SAM" id="Phobius"/>
    </source>
</evidence>
<dbReference type="AlphaFoldDB" id="A0A1M7RVJ1"/>
<dbReference type="STRING" id="198312.SAMN02745193_00472"/>
<reference evidence="3" key="1">
    <citation type="submission" date="2016-12" db="EMBL/GenBank/DDBJ databases">
        <authorList>
            <person name="Varghese N."/>
            <person name="Submissions S."/>
        </authorList>
    </citation>
    <scope>NUCLEOTIDE SEQUENCE [LARGE SCALE GENOMIC DNA]</scope>
    <source>
        <strain evidence="3">DSM 11032</strain>
    </source>
</reference>
<protein>
    <submittedName>
        <fullName evidence="2">Uncharacterized protein</fullName>
    </submittedName>
</protein>
<accession>A0A1M7RVJ1</accession>
<gene>
    <name evidence="2" type="ORF">SAMN02745193_00472</name>
</gene>
<evidence type="ECO:0000313" key="3">
    <source>
        <dbReference type="Proteomes" id="UP000184391"/>
    </source>
</evidence>